<keyword evidence="2" id="KW-1185">Reference proteome</keyword>
<dbReference type="InterPro" id="IPR036388">
    <property type="entry name" value="WH-like_DNA-bd_sf"/>
</dbReference>
<organism evidence="1 2">
    <name type="scientific">Sphingomonas cynarae</name>
    <dbReference type="NCBI Taxonomy" id="930197"/>
    <lineage>
        <taxon>Bacteria</taxon>
        <taxon>Pseudomonadati</taxon>
        <taxon>Pseudomonadota</taxon>
        <taxon>Alphaproteobacteria</taxon>
        <taxon>Sphingomonadales</taxon>
        <taxon>Sphingomonadaceae</taxon>
        <taxon>Sphingomonas</taxon>
    </lineage>
</organism>
<evidence type="ECO:0000313" key="2">
    <source>
        <dbReference type="Proteomes" id="UP001500523"/>
    </source>
</evidence>
<evidence type="ECO:0008006" key="3">
    <source>
        <dbReference type="Google" id="ProtNLM"/>
    </source>
</evidence>
<proteinExistence type="predicted"/>
<dbReference type="Proteomes" id="UP001500523">
    <property type="component" value="Unassembled WGS sequence"/>
</dbReference>
<sequence>MGACGDAEKEYRLTPAMASRKLQVVSFVQQYIARWGAWPSYGEIAGAMGIHRDTARDAVRRAVRDKLLDREPGSRKPRVAPARLTATEAVGILDQLRAAGFIIQPPACDPSTPTFYPLPLSPPFRHLPDIE</sequence>
<dbReference type="SUPFAM" id="SSF46785">
    <property type="entry name" value="Winged helix' DNA-binding domain"/>
    <property type="match status" value="1"/>
</dbReference>
<comment type="caution">
    <text evidence="1">The sequence shown here is derived from an EMBL/GenBank/DDBJ whole genome shotgun (WGS) entry which is preliminary data.</text>
</comment>
<dbReference type="EMBL" id="BAABBF010000003">
    <property type="protein sequence ID" value="GAA3708394.1"/>
    <property type="molecule type" value="Genomic_DNA"/>
</dbReference>
<reference evidence="2" key="1">
    <citation type="journal article" date="2019" name="Int. J. Syst. Evol. Microbiol.">
        <title>The Global Catalogue of Microorganisms (GCM) 10K type strain sequencing project: providing services to taxonomists for standard genome sequencing and annotation.</title>
        <authorList>
            <consortium name="The Broad Institute Genomics Platform"/>
            <consortium name="The Broad Institute Genome Sequencing Center for Infectious Disease"/>
            <person name="Wu L."/>
            <person name="Ma J."/>
        </authorList>
    </citation>
    <scope>NUCLEOTIDE SEQUENCE [LARGE SCALE GENOMIC DNA]</scope>
    <source>
        <strain evidence="2">JCM 17498</strain>
    </source>
</reference>
<gene>
    <name evidence="1" type="ORF">GCM10022268_17150</name>
</gene>
<protein>
    <recommendedName>
        <fullName evidence="3">LexA repressor DNA-binding domain-containing protein</fullName>
    </recommendedName>
</protein>
<dbReference type="InterPro" id="IPR036390">
    <property type="entry name" value="WH_DNA-bd_sf"/>
</dbReference>
<evidence type="ECO:0000313" key="1">
    <source>
        <dbReference type="EMBL" id="GAA3708394.1"/>
    </source>
</evidence>
<accession>A0ABP7DS96</accession>
<name>A0ABP7DS96_9SPHN</name>
<dbReference type="Gene3D" id="1.10.10.10">
    <property type="entry name" value="Winged helix-like DNA-binding domain superfamily/Winged helix DNA-binding domain"/>
    <property type="match status" value="1"/>
</dbReference>